<feature type="transmembrane region" description="Helical" evidence="1">
    <location>
        <begin position="96"/>
        <end position="116"/>
    </location>
</feature>
<dbReference type="PANTHER" id="PTHR23028:SF53">
    <property type="entry name" value="ACYL_TRANSF_3 DOMAIN-CONTAINING PROTEIN"/>
    <property type="match status" value="1"/>
</dbReference>
<feature type="transmembrane region" description="Helical" evidence="1">
    <location>
        <begin position="137"/>
        <end position="158"/>
    </location>
</feature>
<gene>
    <name evidence="3" type="ORF">DYI37_08285</name>
</gene>
<feature type="transmembrane region" description="Helical" evidence="1">
    <location>
        <begin position="64"/>
        <end position="84"/>
    </location>
</feature>
<keyword evidence="1" id="KW-0472">Membrane</keyword>
<reference evidence="3 4" key="1">
    <citation type="submission" date="2018-08" db="EMBL/GenBank/DDBJ databases">
        <title>Fulvimarina sp. 85, whole genome shotgun sequence.</title>
        <authorList>
            <person name="Tuo L."/>
        </authorList>
    </citation>
    <scope>NUCLEOTIDE SEQUENCE [LARGE SCALE GENOMIC DNA]</scope>
    <source>
        <strain evidence="3 4">85</strain>
    </source>
</reference>
<evidence type="ECO:0000256" key="1">
    <source>
        <dbReference type="SAM" id="Phobius"/>
    </source>
</evidence>
<protein>
    <submittedName>
        <fullName evidence="3">Acyltransferase</fullName>
    </submittedName>
</protein>
<feature type="domain" description="Acyltransferase 3" evidence="2">
    <location>
        <begin position="62"/>
        <end position="383"/>
    </location>
</feature>
<organism evidence="3 4">
    <name type="scientific">Fulvimarina endophytica</name>
    <dbReference type="NCBI Taxonomy" id="2293836"/>
    <lineage>
        <taxon>Bacteria</taxon>
        <taxon>Pseudomonadati</taxon>
        <taxon>Pseudomonadota</taxon>
        <taxon>Alphaproteobacteria</taxon>
        <taxon>Hyphomicrobiales</taxon>
        <taxon>Aurantimonadaceae</taxon>
        <taxon>Fulvimarina</taxon>
    </lineage>
</organism>
<dbReference type="PANTHER" id="PTHR23028">
    <property type="entry name" value="ACETYLTRANSFERASE"/>
    <property type="match status" value="1"/>
</dbReference>
<comment type="caution">
    <text evidence="3">The sequence shown here is derived from an EMBL/GenBank/DDBJ whole genome shotgun (WGS) entry which is preliminary data.</text>
</comment>
<dbReference type="GO" id="GO:0016020">
    <property type="term" value="C:membrane"/>
    <property type="evidence" value="ECO:0007669"/>
    <property type="project" value="TreeGrafter"/>
</dbReference>
<keyword evidence="3" id="KW-0808">Transferase</keyword>
<keyword evidence="1" id="KW-1133">Transmembrane helix</keyword>
<dbReference type="EMBL" id="QURL01000003">
    <property type="protein sequence ID" value="RFC64317.1"/>
    <property type="molecule type" value="Genomic_DNA"/>
</dbReference>
<sequence length="417" mass="46381">MDRGREGPPPPGRPLNLVSTFHLQAARSVPSIGWSFHHRSRGLSSVPPNPSRESLPVYFKVFDCWRFAAALLVMIYHFLFWGPAETKAGIDFLYRLLPLLDMFFMISGFFITSRYASRLETLSDYGSFFRRRVARLYPLHVLTTMFFVAVALFAFANGAQNYPWRSDFELLPYALFGLHALGFTDTLGLNYVTWSVSAEFFSYAMFPLIVLALRWRGTAGLAALVAVYLTGLEIASSHGVFPSGHWTTADTMGAYRAFADFMIGGLLARLVARSSLALTSPLPGIAFMACAVIAMMALAPWYVSFGLIIVSLYLSALAETRAPDSTRAIAFVLPVTAASFSIYIWHPVFEFFFLRVLWDRWLAETGSVNFYAFMILPMILTILVGVLSVRFLEPRLAHLVAGPRPAGTPRTGAVPTT</sequence>
<keyword evidence="4" id="KW-1185">Reference proteome</keyword>
<keyword evidence="3" id="KW-0012">Acyltransferase</keyword>
<feature type="transmembrane region" description="Helical" evidence="1">
    <location>
        <begin position="368"/>
        <end position="389"/>
    </location>
</feature>
<dbReference type="InterPro" id="IPR002656">
    <property type="entry name" value="Acyl_transf_3_dom"/>
</dbReference>
<dbReference type="AlphaFoldDB" id="A0A371X535"/>
<dbReference type="OrthoDB" id="9796461at2"/>
<feature type="transmembrane region" description="Helical" evidence="1">
    <location>
        <begin position="328"/>
        <end position="348"/>
    </location>
</feature>
<feature type="transmembrane region" description="Helical" evidence="1">
    <location>
        <begin position="284"/>
        <end position="316"/>
    </location>
</feature>
<accession>A0A371X535</accession>
<feature type="transmembrane region" description="Helical" evidence="1">
    <location>
        <begin position="221"/>
        <end position="241"/>
    </location>
</feature>
<evidence type="ECO:0000313" key="3">
    <source>
        <dbReference type="EMBL" id="RFC64317.1"/>
    </source>
</evidence>
<evidence type="ECO:0000313" key="4">
    <source>
        <dbReference type="Proteomes" id="UP000264310"/>
    </source>
</evidence>
<name>A0A371X535_9HYPH</name>
<dbReference type="GO" id="GO:0009103">
    <property type="term" value="P:lipopolysaccharide biosynthetic process"/>
    <property type="evidence" value="ECO:0007669"/>
    <property type="project" value="TreeGrafter"/>
</dbReference>
<dbReference type="InterPro" id="IPR050879">
    <property type="entry name" value="Acyltransferase_3"/>
</dbReference>
<dbReference type="Pfam" id="PF01757">
    <property type="entry name" value="Acyl_transf_3"/>
    <property type="match status" value="1"/>
</dbReference>
<feature type="transmembrane region" description="Helical" evidence="1">
    <location>
        <begin position="196"/>
        <end position="215"/>
    </location>
</feature>
<keyword evidence="1" id="KW-0812">Transmembrane</keyword>
<dbReference type="Proteomes" id="UP000264310">
    <property type="component" value="Unassembled WGS sequence"/>
</dbReference>
<proteinExistence type="predicted"/>
<evidence type="ECO:0000259" key="2">
    <source>
        <dbReference type="Pfam" id="PF01757"/>
    </source>
</evidence>
<dbReference type="GO" id="GO:0016747">
    <property type="term" value="F:acyltransferase activity, transferring groups other than amino-acyl groups"/>
    <property type="evidence" value="ECO:0007669"/>
    <property type="project" value="InterPro"/>
</dbReference>